<protein>
    <recommendedName>
        <fullName evidence="1">malate dehydrogenase</fullName>
        <ecNumber evidence="1">1.1.1.37</ecNumber>
    </recommendedName>
</protein>
<dbReference type="GO" id="GO:0006099">
    <property type="term" value="P:tricarboxylic acid cycle"/>
    <property type="evidence" value="ECO:0007669"/>
    <property type="project" value="UniProtKB-KW"/>
</dbReference>
<dbReference type="PANTHER" id="PTHR11540">
    <property type="entry name" value="MALATE AND LACTATE DEHYDROGENASE"/>
    <property type="match status" value="1"/>
</dbReference>
<comment type="caution">
    <text evidence="6">The sequence shown here is derived from an EMBL/GenBank/DDBJ whole genome shotgun (WGS) entry which is preliminary data.</text>
</comment>
<reference evidence="6" key="2">
    <citation type="submission" date="2020-08" db="EMBL/GenBank/DDBJ databases">
        <title>Plant Genome Project.</title>
        <authorList>
            <person name="Zhang R.-G."/>
        </authorList>
    </citation>
    <scope>NUCLEOTIDE SEQUENCE</scope>
    <source>
        <strain evidence="6">Huo1</strain>
        <tissue evidence="6">Leaf</tissue>
    </source>
</reference>
<dbReference type="EMBL" id="PNBA02000007">
    <property type="protein sequence ID" value="KAG6418559.1"/>
    <property type="molecule type" value="Genomic_DNA"/>
</dbReference>
<accession>A0A8X8ZWJ9</accession>
<dbReference type="Proteomes" id="UP000298416">
    <property type="component" value="Unassembled WGS sequence"/>
</dbReference>
<evidence type="ECO:0000256" key="3">
    <source>
        <dbReference type="ARBA" id="ARBA00023002"/>
    </source>
</evidence>
<dbReference type="AlphaFoldDB" id="A0A8X8ZWJ9"/>
<dbReference type="InterPro" id="IPR001236">
    <property type="entry name" value="Lactate/malate_DH_N"/>
</dbReference>
<evidence type="ECO:0000313" key="6">
    <source>
        <dbReference type="EMBL" id="KAG6418559.1"/>
    </source>
</evidence>
<evidence type="ECO:0000256" key="1">
    <source>
        <dbReference type="ARBA" id="ARBA00012995"/>
    </source>
</evidence>
<dbReference type="EC" id="1.1.1.37" evidence="1"/>
<evidence type="ECO:0000313" key="7">
    <source>
        <dbReference type="Proteomes" id="UP000298416"/>
    </source>
</evidence>
<organism evidence="6">
    <name type="scientific">Salvia splendens</name>
    <name type="common">Scarlet sage</name>
    <dbReference type="NCBI Taxonomy" id="180675"/>
    <lineage>
        <taxon>Eukaryota</taxon>
        <taxon>Viridiplantae</taxon>
        <taxon>Streptophyta</taxon>
        <taxon>Embryophyta</taxon>
        <taxon>Tracheophyta</taxon>
        <taxon>Spermatophyta</taxon>
        <taxon>Magnoliopsida</taxon>
        <taxon>eudicotyledons</taxon>
        <taxon>Gunneridae</taxon>
        <taxon>Pentapetalae</taxon>
        <taxon>asterids</taxon>
        <taxon>lamiids</taxon>
        <taxon>Lamiales</taxon>
        <taxon>Lamiaceae</taxon>
        <taxon>Nepetoideae</taxon>
        <taxon>Mentheae</taxon>
        <taxon>Salviinae</taxon>
        <taxon>Salvia</taxon>
        <taxon>Salvia subgen. Calosphace</taxon>
        <taxon>core Calosphace</taxon>
    </lineage>
</organism>
<dbReference type="InterPro" id="IPR036291">
    <property type="entry name" value="NAD(P)-bd_dom_sf"/>
</dbReference>
<name>A0A8X8ZWJ9_SALSN</name>
<dbReference type="GO" id="GO:0030060">
    <property type="term" value="F:L-malate dehydrogenase (NAD+) activity"/>
    <property type="evidence" value="ECO:0007669"/>
    <property type="project" value="UniProtKB-EC"/>
</dbReference>
<sequence>MTTVLLRWALRRSAAASYMSIRAFASPPGQQWKVAILGAAGGIGQTPSLLMKLNPMVSHLSHYDIAGTPGVAADVSYVNTISEGVAMVSSRNIERANVLKKIGIDRRLRGEEEESMEELHLYQ</sequence>
<gene>
    <name evidence="6" type="ORF">SASPL_120763</name>
</gene>
<keyword evidence="2" id="KW-0816">Tricarboxylic acid cycle</keyword>
<dbReference type="PANTHER" id="PTHR11540:SF58">
    <property type="entry name" value="MALATE DEHYDROGENASE 1, MITOCHONDRIAL-RELATED"/>
    <property type="match status" value="1"/>
</dbReference>
<feature type="domain" description="Lactate/malate dehydrogenase N-terminal" evidence="5">
    <location>
        <begin position="33"/>
        <end position="90"/>
    </location>
</feature>
<dbReference type="Pfam" id="PF00056">
    <property type="entry name" value="Ldh_1_N"/>
    <property type="match status" value="1"/>
</dbReference>
<dbReference type="SUPFAM" id="SSF51735">
    <property type="entry name" value="NAD(P)-binding Rossmann-fold domains"/>
    <property type="match status" value="1"/>
</dbReference>
<proteinExistence type="predicted"/>
<reference evidence="6" key="1">
    <citation type="submission" date="2018-01" db="EMBL/GenBank/DDBJ databases">
        <authorList>
            <person name="Mao J.F."/>
        </authorList>
    </citation>
    <scope>NUCLEOTIDE SEQUENCE</scope>
    <source>
        <strain evidence="6">Huo1</strain>
        <tissue evidence="6">Leaf</tissue>
    </source>
</reference>
<dbReference type="GO" id="GO:0005739">
    <property type="term" value="C:mitochondrion"/>
    <property type="evidence" value="ECO:0007669"/>
    <property type="project" value="TreeGrafter"/>
</dbReference>
<dbReference type="Gene3D" id="3.40.50.720">
    <property type="entry name" value="NAD(P)-binding Rossmann-like Domain"/>
    <property type="match status" value="1"/>
</dbReference>
<keyword evidence="4" id="KW-0520">NAD</keyword>
<evidence type="ECO:0000256" key="2">
    <source>
        <dbReference type="ARBA" id="ARBA00022532"/>
    </source>
</evidence>
<keyword evidence="7" id="KW-1185">Reference proteome</keyword>
<evidence type="ECO:0000259" key="5">
    <source>
        <dbReference type="Pfam" id="PF00056"/>
    </source>
</evidence>
<keyword evidence="3" id="KW-0560">Oxidoreductase</keyword>
<evidence type="ECO:0000256" key="4">
    <source>
        <dbReference type="ARBA" id="ARBA00023027"/>
    </source>
</evidence>